<keyword evidence="2 4" id="KW-0819">tRNA processing</keyword>
<accession>A0A2W5V628</accession>
<dbReference type="PANTHER" id="PTHR11142">
    <property type="entry name" value="PSEUDOURIDYLATE SYNTHASE"/>
    <property type="match status" value="1"/>
</dbReference>
<dbReference type="Pfam" id="PF01416">
    <property type="entry name" value="PseudoU_synth_1"/>
    <property type="match status" value="1"/>
</dbReference>
<evidence type="ECO:0000259" key="8">
    <source>
        <dbReference type="Pfam" id="PF01416"/>
    </source>
</evidence>
<dbReference type="EMBL" id="QFQP01000003">
    <property type="protein sequence ID" value="PZR16798.1"/>
    <property type="molecule type" value="Genomic_DNA"/>
</dbReference>
<evidence type="ECO:0000313" key="9">
    <source>
        <dbReference type="EMBL" id="PZR16798.1"/>
    </source>
</evidence>
<feature type="binding site" evidence="4 6">
    <location>
        <position position="113"/>
    </location>
    <ligand>
        <name>substrate</name>
    </ligand>
</feature>
<gene>
    <name evidence="4" type="primary">truA</name>
    <name evidence="9" type="ORF">DI536_06505</name>
</gene>
<dbReference type="InterPro" id="IPR020103">
    <property type="entry name" value="PsdUridine_synth_cat_dom_sf"/>
</dbReference>
<evidence type="ECO:0000256" key="4">
    <source>
        <dbReference type="HAMAP-Rule" id="MF_00171"/>
    </source>
</evidence>
<name>A0A2W5V628_9BACT</name>
<feature type="domain" description="Pseudouridine synthase I TruA alpha/beta" evidence="8">
    <location>
        <begin position="129"/>
        <end position="225"/>
    </location>
</feature>
<dbReference type="PANTHER" id="PTHR11142:SF0">
    <property type="entry name" value="TRNA PSEUDOURIDINE SYNTHASE-LIKE 1"/>
    <property type="match status" value="1"/>
</dbReference>
<dbReference type="SUPFAM" id="SSF55120">
    <property type="entry name" value="Pseudouridine synthase"/>
    <property type="match status" value="1"/>
</dbReference>
<dbReference type="InterPro" id="IPR020095">
    <property type="entry name" value="PsdUridine_synth_TruA_C"/>
</dbReference>
<dbReference type="AlphaFoldDB" id="A0A2W5V628"/>
<keyword evidence="3 4" id="KW-0413">Isomerase</keyword>
<dbReference type="Gene3D" id="3.30.70.580">
    <property type="entry name" value="Pseudouridine synthase I, catalytic domain, N-terminal subdomain"/>
    <property type="match status" value="1"/>
</dbReference>
<comment type="caution">
    <text evidence="9">The sequence shown here is derived from an EMBL/GenBank/DDBJ whole genome shotgun (WGS) entry which is preliminary data.</text>
</comment>
<dbReference type="PIRSF" id="PIRSF001430">
    <property type="entry name" value="tRNA_psdUrid_synth"/>
    <property type="match status" value="1"/>
</dbReference>
<evidence type="ECO:0000256" key="2">
    <source>
        <dbReference type="ARBA" id="ARBA00022694"/>
    </source>
</evidence>
<evidence type="ECO:0000313" key="10">
    <source>
        <dbReference type="Proteomes" id="UP000249061"/>
    </source>
</evidence>
<feature type="active site" description="Nucleophile" evidence="4 5">
    <location>
        <position position="55"/>
    </location>
</feature>
<dbReference type="Gene3D" id="3.30.70.660">
    <property type="entry name" value="Pseudouridine synthase I, catalytic domain, C-terminal subdomain"/>
    <property type="match status" value="1"/>
</dbReference>
<dbReference type="InterPro" id="IPR020094">
    <property type="entry name" value="TruA/RsuA/RluB/E/F_N"/>
</dbReference>
<comment type="caution">
    <text evidence="4">Lacks conserved residue(s) required for the propagation of feature annotation.</text>
</comment>
<protein>
    <recommendedName>
        <fullName evidence="4">tRNA pseudouridine synthase A</fullName>
        <ecNumber evidence="4">5.4.99.12</ecNumber>
    </recommendedName>
    <alternativeName>
        <fullName evidence="4">tRNA pseudouridine(38-40) synthase</fullName>
    </alternativeName>
    <alternativeName>
        <fullName evidence="4">tRNA pseudouridylate synthase I</fullName>
    </alternativeName>
    <alternativeName>
        <fullName evidence="4">tRNA-uridine isomerase I</fullName>
    </alternativeName>
</protein>
<comment type="subunit">
    <text evidence="4">Homodimer.</text>
</comment>
<dbReference type="InterPro" id="IPR020097">
    <property type="entry name" value="PsdUridine_synth_TruA_a/b_dom"/>
</dbReference>
<dbReference type="InterPro" id="IPR001406">
    <property type="entry name" value="PsdUridine_synth_TruA"/>
</dbReference>
<dbReference type="GO" id="GO:0160147">
    <property type="term" value="F:tRNA pseudouridine(38-40) synthase activity"/>
    <property type="evidence" value="ECO:0007669"/>
    <property type="project" value="UniProtKB-EC"/>
</dbReference>
<comment type="function">
    <text evidence="4">Formation of pseudouridine at positions 38, 39 and 40 in the anticodon stem and loop of transfer RNAs.</text>
</comment>
<sequence>MSPDFHIVAFWCWYRGQNFHGFQQQGTLRTVQAELLRAFPEVGLERNPVVAGRTDRGVSARMQVLSGRVDKRTDLSSLPARINAALPDDMGIHLAKASAPKFNAAWSASEKEYRYVVTEPGDLTKLMDAASLIPGTRDFRVFHFKTSQLKPRTVTSVELLEGNVLRFTGEGFARFMVRMLVGGMLAVSRGEVSIDVFRAGLEQQQNFHCPKAPPEALTLWSVGYPPDIDPFSADERASFQWRIAAHKNDDNPGA</sequence>
<organism evidence="9 10">
    <name type="scientific">Archangium gephyra</name>
    <dbReference type="NCBI Taxonomy" id="48"/>
    <lineage>
        <taxon>Bacteria</taxon>
        <taxon>Pseudomonadati</taxon>
        <taxon>Myxococcota</taxon>
        <taxon>Myxococcia</taxon>
        <taxon>Myxococcales</taxon>
        <taxon>Cystobacterineae</taxon>
        <taxon>Archangiaceae</taxon>
        <taxon>Archangium</taxon>
    </lineage>
</organism>
<dbReference type="Proteomes" id="UP000249061">
    <property type="component" value="Unassembled WGS sequence"/>
</dbReference>
<dbReference type="HAMAP" id="MF_00171">
    <property type="entry name" value="TruA"/>
    <property type="match status" value="1"/>
</dbReference>
<evidence type="ECO:0000256" key="7">
    <source>
        <dbReference type="RuleBase" id="RU003792"/>
    </source>
</evidence>
<evidence type="ECO:0000256" key="1">
    <source>
        <dbReference type="ARBA" id="ARBA00009375"/>
    </source>
</evidence>
<dbReference type="EC" id="5.4.99.12" evidence="4"/>
<evidence type="ECO:0000256" key="3">
    <source>
        <dbReference type="ARBA" id="ARBA00023235"/>
    </source>
</evidence>
<comment type="similarity">
    <text evidence="1 4 7">Belongs to the tRNA pseudouridine synthase TruA family.</text>
</comment>
<dbReference type="GO" id="GO:0003723">
    <property type="term" value="F:RNA binding"/>
    <property type="evidence" value="ECO:0007669"/>
    <property type="project" value="InterPro"/>
</dbReference>
<evidence type="ECO:0000256" key="6">
    <source>
        <dbReference type="PIRSR" id="PIRSR001430-2"/>
    </source>
</evidence>
<dbReference type="GO" id="GO:0031119">
    <property type="term" value="P:tRNA pseudouridine synthesis"/>
    <property type="evidence" value="ECO:0007669"/>
    <property type="project" value="UniProtKB-UniRule"/>
</dbReference>
<proteinExistence type="inferred from homology"/>
<comment type="catalytic activity">
    <reaction evidence="4 7">
        <text>uridine(38/39/40) in tRNA = pseudouridine(38/39/40) in tRNA</text>
        <dbReference type="Rhea" id="RHEA:22376"/>
        <dbReference type="Rhea" id="RHEA-COMP:10085"/>
        <dbReference type="Rhea" id="RHEA-COMP:10087"/>
        <dbReference type="ChEBI" id="CHEBI:65314"/>
        <dbReference type="ChEBI" id="CHEBI:65315"/>
        <dbReference type="EC" id="5.4.99.12"/>
    </reaction>
</comment>
<reference evidence="9 10" key="1">
    <citation type="submission" date="2017-08" db="EMBL/GenBank/DDBJ databases">
        <title>Infants hospitalized years apart are colonized by the same room-sourced microbial strains.</title>
        <authorList>
            <person name="Brooks B."/>
            <person name="Olm M.R."/>
            <person name="Firek B.A."/>
            <person name="Baker R."/>
            <person name="Thomas B.C."/>
            <person name="Morowitz M.J."/>
            <person name="Banfield J.F."/>
        </authorList>
    </citation>
    <scope>NUCLEOTIDE SEQUENCE [LARGE SCALE GENOMIC DNA]</scope>
    <source>
        <strain evidence="9">S2_003_000_R2_14</strain>
    </source>
</reference>
<evidence type="ECO:0000256" key="5">
    <source>
        <dbReference type="PIRSR" id="PIRSR001430-1"/>
    </source>
</evidence>